<feature type="transmembrane region" description="Helical" evidence="1">
    <location>
        <begin position="356"/>
        <end position="374"/>
    </location>
</feature>
<dbReference type="Proteomes" id="UP000219111">
    <property type="component" value="Unassembled WGS sequence"/>
</dbReference>
<proteinExistence type="predicted"/>
<name>A0A285SRR3_9RHOB</name>
<reference evidence="3" key="1">
    <citation type="submission" date="2017-08" db="EMBL/GenBank/DDBJ databases">
        <authorList>
            <person name="Varghese N."/>
            <person name="Submissions S."/>
        </authorList>
    </citation>
    <scope>NUCLEOTIDE SEQUENCE [LARGE SCALE GENOMIC DNA]</scope>
    <source>
        <strain evidence="3">JA276</strain>
    </source>
</reference>
<dbReference type="PANTHER" id="PTHR37826">
    <property type="entry name" value="FLOTILLIN BAND_7_5 DOMAIN PROTEIN"/>
    <property type="match status" value="1"/>
</dbReference>
<keyword evidence="3" id="KW-1185">Reference proteome</keyword>
<accession>A0A285SRR3</accession>
<keyword evidence="1" id="KW-1133">Transmembrane helix</keyword>
<evidence type="ECO:0000256" key="1">
    <source>
        <dbReference type="SAM" id="Phobius"/>
    </source>
</evidence>
<evidence type="ECO:0000313" key="3">
    <source>
        <dbReference type="Proteomes" id="UP000219111"/>
    </source>
</evidence>
<evidence type="ECO:0008006" key="4">
    <source>
        <dbReference type="Google" id="ProtNLM"/>
    </source>
</evidence>
<dbReference type="RefSeq" id="WP_097070433.1">
    <property type="nucleotide sequence ID" value="NZ_OBMT01000008.1"/>
</dbReference>
<evidence type="ECO:0000313" key="2">
    <source>
        <dbReference type="EMBL" id="SOC10978.1"/>
    </source>
</evidence>
<gene>
    <name evidence="2" type="ORF">SAMN05877831_108138</name>
</gene>
<protein>
    <recommendedName>
        <fullName evidence="4">Primosomal protein N' (Replication factor Y)-superfamily II helicase</fullName>
    </recommendedName>
</protein>
<dbReference type="AlphaFoldDB" id="A0A285SRR3"/>
<keyword evidence="1" id="KW-0472">Membrane</keyword>
<dbReference type="PANTHER" id="PTHR37826:SF3">
    <property type="entry name" value="J DOMAIN-CONTAINING PROTEIN"/>
    <property type="match status" value="1"/>
</dbReference>
<sequence length="379" mass="41689">MTLVPKIGRKGNAPAERHYPCEACGADLRFAPGMDQLICDHCGHTQEIPRALGRGRSGLREMALSEGLSEGGAPAEIEEVRTLKCPNCAANIEMRGAVHASECPFCATPVVADTGPSRRLKPQGLVPFAVTEAEARAAVGKWLGGLWFAPNGLVDYARRGRKLTGVYAPFWTFDADTQSAYTGQRGDAYYVSKEVRVQVDGRWETRTQQERRIRWSTVSGRVARTFDDVLIYAARSLPPAYLRALQPWDLSALIAYSPDYLSGFEAEGYTVALAEGHREGRAEMARVIESDVRRAIGGDEQRIGAIETDFAAETFKHVLLPVWTAAYKFRGRSYRFVVNAQTGQVRGDRPWSAWKIAFAVLLVAVLVGGLVWLGNLQQG</sequence>
<keyword evidence="1" id="KW-0812">Transmembrane</keyword>
<dbReference type="EMBL" id="OBMT01000008">
    <property type="protein sequence ID" value="SOC10978.1"/>
    <property type="molecule type" value="Genomic_DNA"/>
</dbReference>
<dbReference type="OrthoDB" id="3182597at2"/>
<organism evidence="2 3">
    <name type="scientific">Rhodobacter maris</name>
    <dbReference type="NCBI Taxonomy" id="446682"/>
    <lineage>
        <taxon>Bacteria</taxon>
        <taxon>Pseudomonadati</taxon>
        <taxon>Pseudomonadota</taxon>
        <taxon>Alphaproteobacteria</taxon>
        <taxon>Rhodobacterales</taxon>
        <taxon>Rhodobacter group</taxon>
        <taxon>Rhodobacter</taxon>
    </lineage>
</organism>